<dbReference type="EMBL" id="JAUDEA010000024">
    <property type="protein sequence ID" value="MDM8271913.1"/>
    <property type="molecule type" value="Genomic_DNA"/>
</dbReference>
<dbReference type="SUPFAM" id="SSF46955">
    <property type="entry name" value="Putative DNA-binding domain"/>
    <property type="match status" value="1"/>
</dbReference>
<dbReference type="InterPro" id="IPR041657">
    <property type="entry name" value="HTH_17"/>
</dbReference>
<accession>A0ABT7V5N3</accession>
<evidence type="ECO:0000313" key="2">
    <source>
        <dbReference type="EMBL" id="MDM8271913.1"/>
    </source>
</evidence>
<keyword evidence="3" id="KW-1185">Reference proteome</keyword>
<sequence length="88" mass="9562">MAAKAQVKTEDSQTDVLNMLIADGKLAVREHVAADLIGVSAGTLRNWRCDPRGNKGPAYAKIGARVVYKIDDLKAWLDSRTVPTRAVI</sequence>
<reference evidence="2 3" key="1">
    <citation type="submission" date="2023-06" db="EMBL/GenBank/DDBJ databases">
        <title>Identification and characterization of horizontal gene transfer across gut microbiota members of farm animals based on homology search.</title>
        <authorList>
            <person name="Schwarzerova J."/>
            <person name="Nykrynova M."/>
            <person name="Jureckova K."/>
            <person name="Cejkova D."/>
            <person name="Rychlik I."/>
        </authorList>
    </citation>
    <scope>NUCLEOTIDE SEQUENCE [LARGE SCALE GENOMIC DNA]</scope>
    <source>
        <strain evidence="2 3">153_Feed</strain>
    </source>
</reference>
<proteinExistence type="predicted"/>
<comment type="caution">
    <text evidence="2">The sequence shown here is derived from an EMBL/GenBank/DDBJ whole genome shotgun (WGS) entry which is preliminary data.</text>
</comment>
<dbReference type="Pfam" id="PF12728">
    <property type="entry name" value="HTH_17"/>
    <property type="match status" value="1"/>
</dbReference>
<organism evidence="2 3">
    <name type="scientific">Thermophilibacter provencensis</name>
    <dbReference type="NCBI Taxonomy" id="1852386"/>
    <lineage>
        <taxon>Bacteria</taxon>
        <taxon>Bacillati</taxon>
        <taxon>Actinomycetota</taxon>
        <taxon>Coriobacteriia</taxon>
        <taxon>Coriobacteriales</taxon>
        <taxon>Atopobiaceae</taxon>
        <taxon>Thermophilibacter</taxon>
    </lineage>
</organism>
<reference evidence="2 3" key="3">
    <citation type="submission" date="2023-06" db="EMBL/GenBank/DDBJ databases">
        <authorList>
            <person name="Zeman M."/>
            <person name="Kubasova T."/>
            <person name="Jahodarova E."/>
            <person name="Nykrynova M."/>
            <person name="Rychlik I."/>
        </authorList>
    </citation>
    <scope>NUCLEOTIDE SEQUENCE [LARGE SCALE GENOMIC DNA]</scope>
    <source>
        <strain evidence="2 3">153_Feed</strain>
    </source>
</reference>
<dbReference type="Proteomes" id="UP001529256">
    <property type="component" value="Unassembled WGS sequence"/>
</dbReference>
<reference evidence="3" key="2">
    <citation type="submission" date="2023-06" db="EMBL/GenBank/DDBJ databases">
        <title>Identification and characterization of horizontal gene transfer across gut microbiota members of farm animals based on homology search.</title>
        <authorList>
            <person name="Zeman M."/>
            <person name="Kubasova T."/>
            <person name="Jahodarova E."/>
            <person name="Nykrynova M."/>
            <person name="Rychlik I."/>
        </authorList>
    </citation>
    <scope>NUCLEOTIDE SEQUENCE [LARGE SCALE GENOMIC DNA]</scope>
    <source>
        <strain evidence="3">153_Feed</strain>
    </source>
</reference>
<dbReference type="RefSeq" id="WP_289511989.1">
    <property type="nucleotide sequence ID" value="NZ_JAUDEA010000024.1"/>
</dbReference>
<gene>
    <name evidence="2" type="ORF">QUW25_09575</name>
</gene>
<protein>
    <submittedName>
        <fullName evidence="2">Helix-turn-helix domain-containing protein</fullName>
    </submittedName>
</protein>
<feature type="domain" description="Helix-turn-helix" evidence="1">
    <location>
        <begin position="33"/>
        <end position="80"/>
    </location>
</feature>
<dbReference type="InterPro" id="IPR009061">
    <property type="entry name" value="DNA-bd_dom_put_sf"/>
</dbReference>
<evidence type="ECO:0000259" key="1">
    <source>
        <dbReference type="Pfam" id="PF12728"/>
    </source>
</evidence>
<evidence type="ECO:0000313" key="3">
    <source>
        <dbReference type="Proteomes" id="UP001529256"/>
    </source>
</evidence>
<name>A0ABT7V5N3_9ACTN</name>